<gene>
    <name evidence="5" type="ORF">HMPREF0291_10722</name>
</gene>
<dbReference type="STRING" id="585529.HMPREF0291_10722"/>
<dbReference type="InterPro" id="IPR000675">
    <property type="entry name" value="Cutinase/axe"/>
</dbReference>
<evidence type="ECO:0000256" key="3">
    <source>
        <dbReference type="ARBA" id="ARBA00022801"/>
    </source>
</evidence>
<organism evidence="5 6">
    <name type="scientific">Corynebacterium genitalium ATCC 33030</name>
    <dbReference type="NCBI Taxonomy" id="585529"/>
    <lineage>
        <taxon>Bacteria</taxon>
        <taxon>Bacillati</taxon>
        <taxon>Actinomycetota</taxon>
        <taxon>Actinomycetes</taxon>
        <taxon>Mycobacteriales</taxon>
        <taxon>Corynebacteriaceae</taxon>
        <taxon>Corynebacterium</taxon>
    </lineage>
</organism>
<dbReference type="GO" id="GO:0052689">
    <property type="term" value="F:carboxylic ester hydrolase activity"/>
    <property type="evidence" value="ECO:0007669"/>
    <property type="project" value="UniProtKB-KW"/>
</dbReference>
<comment type="similarity">
    <text evidence="1">Belongs to the cutinase family.</text>
</comment>
<dbReference type="SUPFAM" id="SSF53474">
    <property type="entry name" value="alpha/beta-Hydrolases"/>
    <property type="match status" value="1"/>
</dbReference>
<dbReference type="AlphaFoldDB" id="D7W9I4"/>
<keyword evidence="3" id="KW-0378">Hydrolase</keyword>
<dbReference type="HOGENOM" id="CLU_882318_0_0_11"/>
<dbReference type="Proteomes" id="UP000004208">
    <property type="component" value="Unassembled WGS sequence"/>
</dbReference>
<evidence type="ECO:0000256" key="2">
    <source>
        <dbReference type="ARBA" id="ARBA00022487"/>
    </source>
</evidence>
<dbReference type="EMBL" id="ACLJ02000001">
    <property type="protein sequence ID" value="EFK55464.1"/>
    <property type="molecule type" value="Genomic_DNA"/>
</dbReference>
<dbReference type="SMART" id="SM01110">
    <property type="entry name" value="Cutinase"/>
    <property type="match status" value="1"/>
</dbReference>
<dbReference type="ESTHER" id="9cory-d7w9i4">
    <property type="family name" value="Cutinase"/>
</dbReference>
<evidence type="ECO:0000256" key="4">
    <source>
        <dbReference type="ARBA" id="ARBA00023157"/>
    </source>
</evidence>
<dbReference type="Gene3D" id="3.40.50.1820">
    <property type="entry name" value="alpha/beta hydrolase"/>
    <property type="match status" value="1"/>
</dbReference>
<dbReference type="PANTHER" id="PTHR33630:SF9">
    <property type="entry name" value="CUTINASE 4"/>
    <property type="match status" value="1"/>
</dbReference>
<evidence type="ECO:0000256" key="1">
    <source>
        <dbReference type="ARBA" id="ARBA00007534"/>
    </source>
</evidence>
<keyword evidence="6" id="KW-1185">Reference proteome</keyword>
<dbReference type="OrthoDB" id="4423762at2"/>
<evidence type="ECO:0000313" key="6">
    <source>
        <dbReference type="Proteomes" id="UP000004208"/>
    </source>
</evidence>
<keyword evidence="2" id="KW-0719">Serine esterase</keyword>
<dbReference type="Pfam" id="PF01083">
    <property type="entry name" value="Cutinase"/>
    <property type="match status" value="1"/>
</dbReference>
<dbReference type="RefSeq" id="WP_005288096.1">
    <property type="nucleotide sequence ID" value="NZ_CM000961.1"/>
</dbReference>
<sequence>MKARNVLTVIAVIAVLAVIAVGAAQWFGPGEGPLEPGKDPAPPSAEEPGWCPAVEVISAPGTWESSKSDDPFNPTANPMSFMLSISKPLQEQYDINHVRVWTLPYTAQFKSIQSRKEMSYDDSRNEGTERLNAELKFVADTCPSTQFILAGFSQGAVIVGDIASDIGNHRGVIPPERLRGAVMIADGRRENAVGINPGVPLNGIGAEIALHPLNSVVQAVVPGATMRGVRDGGFGAVNDRAIEICAPDDSICDAPPNVGDALGRARELAEANGVHAMYASNPDVIPGTTTSQWTVEWIRESIDNM</sequence>
<reference evidence="5" key="1">
    <citation type="submission" date="2010-06" db="EMBL/GenBank/DDBJ databases">
        <authorList>
            <person name="Muzny D."/>
            <person name="Qin X."/>
            <person name="Buhay C."/>
            <person name="Dugan-Rocha S."/>
            <person name="Ding Y."/>
            <person name="Chen G."/>
            <person name="Hawes A."/>
            <person name="Holder M."/>
            <person name="Jhangiani S."/>
            <person name="Johnson A."/>
            <person name="Khan Z."/>
            <person name="Li Z."/>
            <person name="Liu W."/>
            <person name="Liu X."/>
            <person name="Perez L."/>
            <person name="Shen H."/>
            <person name="Wang Q."/>
            <person name="Watt J."/>
            <person name="Xi L."/>
            <person name="Xin Y."/>
            <person name="Zhou J."/>
            <person name="Deng J."/>
            <person name="Jiang H."/>
            <person name="Liu Y."/>
            <person name="Qu J."/>
            <person name="Song X.-Z."/>
            <person name="Zhang L."/>
            <person name="Villasana D."/>
            <person name="Johnson A."/>
            <person name="Liu J."/>
            <person name="Liyanage D."/>
            <person name="Lorensuhewa L."/>
            <person name="Robinson T."/>
            <person name="Song A."/>
            <person name="Song B.-B."/>
            <person name="Dinh H."/>
            <person name="Thornton R."/>
            <person name="Coyle M."/>
            <person name="Francisco L."/>
            <person name="Jackson L."/>
            <person name="Javaid M."/>
            <person name="Korchina V."/>
            <person name="Kovar C."/>
            <person name="Mata R."/>
            <person name="Mathew T."/>
            <person name="Ngo R."/>
            <person name="Nguyen L."/>
            <person name="Nguyen N."/>
            <person name="Okwuonu G."/>
            <person name="Ongeri F."/>
            <person name="Pham C."/>
            <person name="Simmons D."/>
            <person name="Wilczek-Boney K."/>
            <person name="Hale W."/>
            <person name="Jakkamsetti A."/>
            <person name="Pham P."/>
            <person name="Ruth R."/>
            <person name="San Lucas F."/>
            <person name="Warren J."/>
            <person name="Zhang J."/>
            <person name="Zhao Z."/>
            <person name="Zhou C."/>
            <person name="Zhu D."/>
            <person name="Lee S."/>
            <person name="Bess C."/>
            <person name="Blankenburg K."/>
            <person name="Forbes L."/>
            <person name="Fu Q."/>
            <person name="Gubbala S."/>
            <person name="Hirani K."/>
            <person name="Jayaseelan J.C."/>
            <person name="Lara F."/>
            <person name="Munidasa M."/>
            <person name="Palculict T."/>
            <person name="Patil S."/>
            <person name="Pu L.-L."/>
            <person name="Saada N."/>
            <person name="Tang L."/>
            <person name="Weissenberger G."/>
            <person name="Zhu Y."/>
            <person name="Hemphill L."/>
            <person name="Shang Y."/>
            <person name="Youmans B."/>
            <person name="Ayvaz T."/>
            <person name="Ross M."/>
            <person name="Santibanez J."/>
            <person name="Aqrawi P."/>
            <person name="Gross S."/>
            <person name="Joshi V."/>
            <person name="Fowler G."/>
            <person name="Nazareth L."/>
            <person name="Reid J."/>
            <person name="Worley K."/>
            <person name="Petrosino J."/>
            <person name="Highlander S."/>
            <person name="Gibbs R."/>
        </authorList>
    </citation>
    <scope>NUCLEOTIDE SEQUENCE [LARGE SCALE GENOMIC DNA]</scope>
    <source>
        <strain evidence="5">ATCC 33030</strain>
    </source>
</reference>
<comment type="caution">
    <text evidence="5">The sequence shown here is derived from an EMBL/GenBank/DDBJ whole genome shotgun (WGS) entry which is preliminary data.</text>
</comment>
<protein>
    <recommendedName>
        <fullName evidence="7">Cutinase</fullName>
    </recommendedName>
</protein>
<evidence type="ECO:0008006" key="7">
    <source>
        <dbReference type="Google" id="ProtNLM"/>
    </source>
</evidence>
<accession>D7W9I4</accession>
<proteinExistence type="inferred from homology"/>
<dbReference type="InterPro" id="IPR029058">
    <property type="entry name" value="AB_hydrolase_fold"/>
</dbReference>
<dbReference type="eggNOG" id="COG4223">
    <property type="taxonomic scope" value="Bacteria"/>
</dbReference>
<name>D7W9I4_9CORY</name>
<evidence type="ECO:0000313" key="5">
    <source>
        <dbReference type="EMBL" id="EFK55464.1"/>
    </source>
</evidence>
<keyword evidence="4" id="KW-1015">Disulfide bond</keyword>
<dbReference type="PANTHER" id="PTHR33630">
    <property type="entry name" value="CUTINASE RV1984C-RELATED-RELATED"/>
    <property type="match status" value="1"/>
</dbReference>